<dbReference type="PANTHER" id="PTHR46580">
    <property type="entry name" value="SENSOR KINASE-RELATED"/>
    <property type="match status" value="1"/>
</dbReference>
<dbReference type="EMBL" id="CAJNOG010000199">
    <property type="protein sequence ID" value="CAF1067562.1"/>
    <property type="molecule type" value="Genomic_DNA"/>
</dbReference>
<keyword evidence="2" id="KW-1133">Transmembrane helix</keyword>
<dbReference type="Proteomes" id="UP000663845">
    <property type="component" value="Unassembled WGS sequence"/>
</dbReference>
<sequence>MSSEITTMDTAAAIIDITTDENSEQIDLDENEIITISNVSDPEINSIHESIGSAINDASIIRIDPNKKLTKHIIACLIFALYTCIVMAIAIIIVCLTYPKQSYICIPTYKLTVASAIGYNSHPHSIALEDFNHDNKLDVVVANSGKDNIGIFIQNTNGTFQNQIIYSTNSGSSPYSVIIEDFNQDNFFDIVVANYGNNNIGIFLGGKNLTFQNMTTFSTGTSRPFYLNCGDFNNDTKLDIVAINYGTNSISIYFGYGTLSDLVCSPFVVSYDSIEYCIQFECPLLTEHMNRWKINLMNFLLYEIIISNLTIIIWHGFYVILDQYLYVDDINKSIWVCIIIGYALYFPLMYFQYYSDKTNLKCEFFTFFSLNFPQFHRNIVHGLAFASCLFIWHGIWVTYDTYLYIFEQYYQTYLLIIFLVFGFLSLIQTFSSMNGPLKSMEDNYHFFPVYPHCYISKVVYNFSHISYFQSKNKNRSTRIFPFETSADDRKLNK</sequence>
<feature type="transmembrane region" description="Helical" evidence="2">
    <location>
        <begin position="333"/>
        <end position="351"/>
    </location>
</feature>
<comment type="caution">
    <text evidence="3">The sequence shown here is derived from an EMBL/GenBank/DDBJ whole genome shotgun (WGS) entry which is preliminary data.</text>
</comment>
<dbReference type="InterPro" id="IPR013517">
    <property type="entry name" value="FG-GAP"/>
</dbReference>
<proteinExistence type="predicted"/>
<keyword evidence="2" id="KW-0472">Membrane</keyword>
<keyword evidence="1" id="KW-0732">Signal</keyword>
<dbReference type="Pfam" id="PF13517">
    <property type="entry name" value="FG-GAP_3"/>
    <property type="match status" value="1"/>
</dbReference>
<evidence type="ECO:0000256" key="2">
    <source>
        <dbReference type="SAM" id="Phobius"/>
    </source>
</evidence>
<evidence type="ECO:0000313" key="3">
    <source>
        <dbReference type="EMBL" id="CAF1067562.1"/>
    </source>
</evidence>
<dbReference type="InterPro" id="IPR028994">
    <property type="entry name" value="Integrin_alpha_N"/>
</dbReference>
<evidence type="ECO:0000256" key="1">
    <source>
        <dbReference type="ARBA" id="ARBA00022729"/>
    </source>
</evidence>
<evidence type="ECO:0000313" key="4">
    <source>
        <dbReference type="Proteomes" id="UP000663845"/>
    </source>
</evidence>
<feature type="transmembrane region" description="Helical" evidence="2">
    <location>
        <begin position="72"/>
        <end position="96"/>
    </location>
</feature>
<name>A0A814LR29_9BILA</name>
<gene>
    <name evidence="3" type="ORF">JYZ213_LOCUS19571</name>
</gene>
<dbReference type="AlphaFoldDB" id="A0A814LR29"/>
<feature type="transmembrane region" description="Helical" evidence="2">
    <location>
        <begin position="379"/>
        <end position="399"/>
    </location>
</feature>
<dbReference type="Gene3D" id="2.130.10.130">
    <property type="entry name" value="Integrin alpha, N-terminal"/>
    <property type="match status" value="1"/>
</dbReference>
<keyword evidence="2" id="KW-0812">Transmembrane</keyword>
<accession>A0A814LR29</accession>
<feature type="transmembrane region" description="Helical" evidence="2">
    <location>
        <begin position="411"/>
        <end position="430"/>
    </location>
</feature>
<dbReference type="Pfam" id="PF15993">
    <property type="entry name" value="Fuseless"/>
    <property type="match status" value="1"/>
</dbReference>
<dbReference type="SUPFAM" id="SSF69318">
    <property type="entry name" value="Integrin alpha N-terminal domain"/>
    <property type="match status" value="1"/>
</dbReference>
<organism evidence="3 4">
    <name type="scientific">Adineta steineri</name>
    <dbReference type="NCBI Taxonomy" id="433720"/>
    <lineage>
        <taxon>Eukaryota</taxon>
        <taxon>Metazoa</taxon>
        <taxon>Spiralia</taxon>
        <taxon>Gnathifera</taxon>
        <taxon>Rotifera</taxon>
        <taxon>Eurotatoria</taxon>
        <taxon>Bdelloidea</taxon>
        <taxon>Adinetida</taxon>
        <taxon>Adinetidae</taxon>
        <taxon>Adineta</taxon>
    </lineage>
</organism>
<feature type="transmembrane region" description="Helical" evidence="2">
    <location>
        <begin position="299"/>
        <end position="321"/>
    </location>
</feature>
<dbReference type="InterPro" id="IPR032751">
    <property type="entry name" value="Fuseless"/>
</dbReference>
<reference evidence="3" key="1">
    <citation type="submission" date="2021-02" db="EMBL/GenBank/DDBJ databases">
        <authorList>
            <person name="Nowell W R."/>
        </authorList>
    </citation>
    <scope>NUCLEOTIDE SEQUENCE</scope>
</reference>
<protein>
    <submittedName>
        <fullName evidence="3">Uncharacterized protein</fullName>
    </submittedName>
</protein>